<evidence type="ECO:0000313" key="5">
    <source>
        <dbReference type="Proteomes" id="UP000824205"/>
    </source>
</evidence>
<dbReference type="InterPro" id="IPR001647">
    <property type="entry name" value="HTH_TetR"/>
</dbReference>
<evidence type="ECO:0000313" key="4">
    <source>
        <dbReference type="EMBL" id="HIW85457.1"/>
    </source>
</evidence>
<feature type="domain" description="HTH tetR-type" evidence="3">
    <location>
        <begin position="6"/>
        <end position="66"/>
    </location>
</feature>
<organism evidence="4 5">
    <name type="scientific">Candidatus Eubacterium faecipullorum</name>
    <dbReference type="NCBI Taxonomy" id="2838571"/>
    <lineage>
        <taxon>Bacteria</taxon>
        <taxon>Bacillati</taxon>
        <taxon>Bacillota</taxon>
        <taxon>Clostridia</taxon>
        <taxon>Eubacteriales</taxon>
        <taxon>Eubacteriaceae</taxon>
        <taxon>Eubacterium</taxon>
    </lineage>
</organism>
<protein>
    <submittedName>
        <fullName evidence="4">TetR/AcrR family transcriptional regulator</fullName>
    </submittedName>
</protein>
<keyword evidence="1 2" id="KW-0238">DNA-binding</keyword>
<dbReference type="PANTHER" id="PTHR43479:SF11">
    <property type="entry name" value="ACREF_ENVCD OPERON REPRESSOR-RELATED"/>
    <property type="match status" value="1"/>
</dbReference>
<comment type="caution">
    <text evidence="4">The sequence shown here is derived from an EMBL/GenBank/DDBJ whole genome shotgun (WGS) entry which is preliminary data.</text>
</comment>
<name>A0A9D1RD84_9FIRM</name>
<dbReference type="Pfam" id="PF00440">
    <property type="entry name" value="TetR_N"/>
    <property type="match status" value="1"/>
</dbReference>
<reference evidence="4" key="2">
    <citation type="submission" date="2021-04" db="EMBL/GenBank/DDBJ databases">
        <authorList>
            <person name="Gilroy R."/>
        </authorList>
    </citation>
    <scope>NUCLEOTIDE SEQUENCE</scope>
    <source>
        <strain evidence="4">421</strain>
    </source>
</reference>
<dbReference type="AlphaFoldDB" id="A0A9D1RD84"/>
<dbReference type="Proteomes" id="UP000824205">
    <property type="component" value="Unassembled WGS sequence"/>
</dbReference>
<accession>A0A9D1RD84</accession>
<sequence>MQDKELSTLQVILITGKNEFLEKGYSGASLRNIAREAGVTTGAFYGYFKSKAELFDALVAEPYSEFLAIYNGAQKAFADQPYEKQAVSVGEISGECMVELLDYAYDHMDAFKLILCCSEGTKYERLIDDMVDIEVKATHDYIKVLRSMGKSVPNIDPVLEHILITGMFNAFFEMIIHEMPRADAQEYLKEMRAFYTAGWFKIMGLEM</sequence>
<dbReference type="InterPro" id="IPR050624">
    <property type="entry name" value="HTH-type_Tx_Regulator"/>
</dbReference>
<dbReference type="Gene3D" id="1.10.357.10">
    <property type="entry name" value="Tetracycline Repressor, domain 2"/>
    <property type="match status" value="1"/>
</dbReference>
<evidence type="ECO:0000256" key="1">
    <source>
        <dbReference type="ARBA" id="ARBA00023125"/>
    </source>
</evidence>
<dbReference type="GO" id="GO:0003677">
    <property type="term" value="F:DNA binding"/>
    <property type="evidence" value="ECO:0007669"/>
    <property type="project" value="UniProtKB-UniRule"/>
</dbReference>
<dbReference type="PROSITE" id="PS01081">
    <property type="entry name" value="HTH_TETR_1"/>
    <property type="match status" value="1"/>
</dbReference>
<dbReference type="SUPFAM" id="SSF46689">
    <property type="entry name" value="Homeodomain-like"/>
    <property type="match status" value="1"/>
</dbReference>
<dbReference type="EMBL" id="DXGE01000012">
    <property type="protein sequence ID" value="HIW85457.1"/>
    <property type="molecule type" value="Genomic_DNA"/>
</dbReference>
<evidence type="ECO:0000256" key="2">
    <source>
        <dbReference type="PROSITE-ProRule" id="PRU00335"/>
    </source>
</evidence>
<feature type="DNA-binding region" description="H-T-H motif" evidence="2">
    <location>
        <begin position="29"/>
        <end position="48"/>
    </location>
</feature>
<dbReference type="InterPro" id="IPR009057">
    <property type="entry name" value="Homeodomain-like_sf"/>
</dbReference>
<dbReference type="PANTHER" id="PTHR43479">
    <property type="entry name" value="ACREF/ENVCD OPERON REPRESSOR-RELATED"/>
    <property type="match status" value="1"/>
</dbReference>
<evidence type="ECO:0000259" key="3">
    <source>
        <dbReference type="PROSITE" id="PS50977"/>
    </source>
</evidence>
<proteinExistence type="predicted"/>
<dbReference type="PRINTS" id="PR00455">
    <property type="entry name" value="HTHTETR"/>
</dbReference>
<dbReference type="PROSITE" id="PS50977">
    <property type="entry name" value="HTH_TETR_2"/>
    <property type="match status" value="1"/>
</dbReference>
<dbReference type="InterPro" id="IPR023772">
    <property type="entry name" value="DNA-bd_HTH_TetR-type_CS"/>
</dbReference>
<gene>
    <name evidence="4" type="ORF">IAA48_03085</name>
</gene>
<reference evidence="4" key="1">
    <citation type="journal article" date="2021" name="PeerJ">
        <title>Extensive microbial diversity within the chicken gut microbiome revealed by metagenomics and culture.</title>
        <authorList>
            <person name="Gilroy R."/>
            <person name="Ravi A."/>
            <person name="Getino M."/>
            <person name="Pursley I."/>
            <person name="Horton D.L."/>
            <person name="Alikhan N.F."/>
            <person name="Baker D."/>
            <person name="Gharbi K."/>
            <person name="Hall N."/>
            <person name="Watson M."/>
            <person name="Adriaenssens E.M."/>
            <person name="Foster-Nyarko E."/>
            <person name="Jarju S."/>
            <person name="Secka A."/>
            <person name="Antonio M."/>
            <person name="Oren A."/>
            <person name="Chaudhuri R.R."/>
            <person name="La Ragione R."/>
            <person name="Hildebrand F."/>
            <person name="Pallen M.J."/>
        </authorList>
    </citation>
    <scope>NUCLEOTIDE SEQUENCE</scope>
    <source>
        <strain evidence="4">421</strain>
    </source>
</reference>